<protein>
    <submittedName>
        <fullName evidence="2">Uncharacterized protein</fullName>
    </submittedName>
</protein>
<reference evidence="2" key="1">
    <citation type="submission" date="2020-03" db="EMBL/GenBank/DDBJ databases">
        <title>The deep terrestrial virosphere.</title>
        <authorList>
            <person name="Holmfeldt K."/>
            <person name="Nilsson E."/>
            <person name="Simone D."/>
            <person name="Lopez-Fernandez M."/>
            <person name="Wu X."/>
            <person name="de Brujin I."/>
            <person name="Lundin D."/>
            <person name="Andersson A."/>
            <person name="Bertilsson S."/>
            <person name="Dopson M."/>
        </authorList>
    </citation>
    <scope>NUCLEOTIDE SEQUENCE</scope>
    <source>
        <strain evidence="2">TM448B04577</strain>
    </source>
</reference>
<gene>
    <name evidence="2" type="ORF">TM448B04577_0003</name>
</gene>
<proteinExistence type="predicted"/>
<sequence>MKLHGSAIICIECLECHKTSPKFRVYLYEEEGEDLWETKQEPEGWGTPEGAELVGLEDRGTGDMVLGYCPEHKGGDMSDLIKEIKDIIWDCTDASAYGSDFDEAAAEILALISEHNRQQMVEMPEVENPYASTIYYYDGAGHKSGGPNPLHETFKEGAQAMQEALAKLGCRPPKTKAECEQFVAYISQKLAGGEGDWLTTSEQEWLVEETRRWLKEEDMDSARQTAPQGKGKEAGE</sequence>
<organism evidence="2">
    <name type="scientific">viral metagenome</name>
    <dbReference type="NCBI Taxonomy" id="1070528"/>
    <lineage>
        <taxon>unclassified sequences</taxon>
        <taxon>metagenomes</taxon>
        <taxon>organismal metagenomes</taxon>
    </lineage>
</organism>
<evidence type="ECO:0000256" key="1">
    <source>
        <dbReference type="SAM" id="MobiDB-lite"/>
    </source>
</evidence>
<dbReference type="AlphaFoldDB" id="A0A6M3Y0A5"/>
<accession>A0A6M3Y0A5</accession>
<feature type="region of interest" description="Disordered" evidence="1">
    <location>
        <begin position="213"/>
        <end position="236"/>
    </location>
</feature>
<evidence type="ECO:0000313" key="2">
    <source>
        <dbReference type="EMBL" id="QJI03482.1"/>
    </source>
</evidence>
<dbReference type="EMBL" id="MT145092">
    <property type="protein sequence ID" value="QJI03482.1"/>
    <property type="molecule type" value="Genomic_DNA"/>
</dbReference>
<name>A0A6M3Y0A5_9ZZZZ</name>